<dbReference type="InterPro" id="IPR002528">
    <property type="entry name" value="MATE_fam"/>
</dbReference>
<feature type="transmembrane region" description="Helical" evidence="1">
    <location>
        <begin position="305"/>
        <end position="325"/>
    </location>
</feature>
<feature type="transmembrane region" description="Helical" evidence="1">
    <location>
        <begin position="150"/>
        <end position="168"/>
    </location>
</feature>
<feature type="transmembrane region" description="Helical" evidence="1">
    <location>
        <begin position="442"/>
        <end position="461"/>
    </location>
</feature>
<dbReference type="Pfam" id="PF01554">
    <property type="entry name" value="MatE"/>
    <property type="match status" value="2"/>
</dbReference>
<evidence type="ECO:0000256" key="1">
    <source>
        <dbReference type="SAM" id="Phobius"/>
    </source>
</evidence>
<dbReference type="PANTHER" id="PTHR42925:SF1">
    <property type="entry name" value="VIRULENCE FACTOR MVIN"/>
    <property type="match status" value="1"/>
</dbReference>
<feature type="transmembrane region" description="Helical" evidence="1">
    <location>
        <begin position="180"/>
        <end position="202"/>
    </location>
</feature>
<proteinExistence type="predicted"/>
<feature type="transmembrane region" description="Helical" evidence="1">
    <location>
        <begin position="208"/>
        <end position="231"/>
    </location>
</feature>
<gene>
    <name evidence="2" type="ORF">NX779_00035</name>
</gene>
<sequence length="478" mass="54277">MKFNLKKILYVKDFKQIMSLTIHIFLQLFFAAIISQINILLFSWYAGGTGFFAAVNKTTTLFIAIQFIPGLVASGTLVVGSKLFGQNKEKELSKLITTGILINLTITLFIYILTSVFASTFLSWLDAKNEFIVTNNKYNQINELDFCVKYFQIINISLVIMSVVQVLVAGLQIISKQRHIAIGSILSNVVDIILVVLVLYAFDWNPIYASLGLVLAVLFQLVYMIVVNVIYIDYRNWKFINQIEVKYMFETIKIGLPITLEVGLWNVCNFVANTAISHLYVNSTFIDQQQVINTFINLHRTLTAIVQYSITFLLAISTITSMLVAKMIGKNDKQKAFEIGVSCWKIAIYSQLLLSSITLVLTYPLLKAFNINSTLINKYGYILMSVLFIKLLFDTANMTLLRALWSTGDLWIPLSISVVTMISGMCLLPWLVSSTFKGDTGYGLVLIYLVISLDPILRSIIYTKRWFKRKWESRIKVV</sequence>
<reference evidence="2" key="1">
    <citation type="submission" date="2022-08" db="EMBL/GenBank/DDBJ databases">
        <title>Complete genome sequence of Mycoplasma cottewii type strain VIS.</title>
        <authorList>
            <person name="Spergser J."/>
        </authorList>
    </citation>
    <scope>NUCLEOTIDE SEQUENCE</scope>
    <source>
        <strain evidence="2">VIS</strain>
    </source>
</reference>
<evidence type="ECO:0000313" key="2">
    <source>
        <dbReference type="EMBL" id="UWD35038.1"/>
    </source>
</evidence>
<dbReference type="RefSeq" id="WP_259430196.1">
    <property type="nucleotide sequence ID" value="NZ_CP103424.1"/>
</dbReference>
<feature type="transmembrane region" description="Helical" evidence="1">
    <location>
        <begin position="410"/>
        <end position="430"/>
    </location>
</feature>
<dbReference type="PANTHER" id="PTHR42925">
    <property type="entry name" value="MULTIDRUG AND TOXIN EFFLUX PROTEIN MATE FAMILY"/>
    <property type="match status" value="1"/>
</dbReference>
<keyword evidence="1" id="KW-0472">Membrane</keyword>
<keyword evidence="1" id="KW-0812">Transmembrane</keyword>
<organism evidence="2 3">
    <name type="scientific">Mycoplasma cottewii</name>
    <dbReference type="NCBI Taxonomy" id="51364"/>
    <lineage>
        <taxon>Bacteria</taxon>
        <taxon>Bacillati</taxon>
        <taxon>Mycoplasmatota</taxon>
        <taxon>Mollicutes</taxon>
        <taxon>Mycoplasmataceae</taxon>
        <taxon>Mycoplasma</taxon>
    </lineage>
</organism>
<feature type="transmembrane region" description="Helical" evidence="1">
    <location>
        <begin position="58"/>
        <end position="79"/>
    </location>
</feature>
<keyword evidence="3" id="KW-1185">Reference proteome</keyword>
<evidence type="ECO:0000313" key="3">
    <source>
        <dbReference type="Proteomes" id="UP001059819"/>
    </source>
</evidence>
<protein>
    <submittedName>
        <fullName evidence="2">MATE family efflux transporter</fullName>
    </submittedName>
</protein>
<keyword evidence="1" id="KW-1133">Transmembrane helix</keyword>
<feature type="transmembrane region" description="Helical" evidence="1">
    <location>
        <begin position="346"/>
        <end position="366"/>
    </location>
</feature>
<feature type="transmembrane region" description="Helical" evidence="1">
    <location>
        <begin position="20"/>
        <end position="46"/>
    </location>
</feature>
<dbReference type="InterPro" id="IPR047135">
    <property type="entry name" value="YsiQ"/>
</dbReference>
<dbReference type="Proteomes" id="UP001059819">
    <property type="component" value="Chromosome"/>
</dbReference>
<feature type="transmembrane region" description="Helical" evidence="1">
    <location>
        <begin position="100"/>
        <end position="125"/>
    </location>
</feature>
<accession>A0ABY5TWH8</accession>
<name>A0ABY5TWH8_9MOLU</name>
<feature type="transmembrane region" description="Helical" evidence="1">
    <location>
        <begin position="378"/>
        <end position="398"/>
    </location>
</feature>
<feature type="transmembrane region" description="Helical" evidence="1">
    <location>
        <begin position="252"/>
        <end position="272"/>
    </location>
</feature>
<dbReference type="EMBL" id="CP103424">
    <property type="protein sequence ID" value="UWD35038.1"/>
    <property type="molecule type" value="Genomic_DNA"/>
</dbReference>